<dbReference type="EMBL" id="DSUH01000294">
    <property type="protein sequence ID" value="HGU33705.1"/>
    <property type="molecule type" value="Genomic_DNA"/>
</dbReference>
<evidence type="ECO:0000256" key="2">
    <source>
        <dbReference type="ARBA" id="ARBA00010004"/>
    </source>
</evidence>
<evidence type="ECO:0000256" key="8">
    <source>
        <dbReference type="ARBA" id="ARBA00022927"/>
    </source>
</evidence>
<keyword evidence="11" id="KW-0175">Coiled coil</keyword>
<keyword evidence="12" id="KW-0966">Cell projection</keyword>
<comment type="similarity">
    <text evidence="2">Belongs to the FliJ family.</text>
</comment>
<dbReference type="GO" id="GO:0006935">
    <property type="term" value="P:chemotaxis"/>
    <property type="evidence" value="ECO:0007669"/>
    <property type="project" value="UniProtKB-KW"/>
</dbReference>
<name>A0A7C4RTF5_9BACT</name>
<dbReference type="GO" id="GO:0015031">
    <property type="term" value="P:protein transport"/>
    <property type="evidence" value="ECO:0007669"/>
    <property type="project" value="UniProtKB-KW"/>
</dbReference>
<evidence type="ECO:0000256" key="11">
    <source>
        <dbReference type="SAM" id="Coils"/>
    </source>
</evidence>
<evidence type="ECO:0000313" key="12">
    <source>
        <dbReference type="EMBL" id="HGU33705.1"/>
    </source>
</evidence>
<dbReference type="GO" id="GO:0005886">
    <property type="term" value="C:plasma membrane"/>
    <property type="evidence" value="ECO:0007669"/>
    <property type="project" value="UniProtKB-SubCell"/>
</dbReference>
<keyword evidence="10" id="KW-1006">Bacterial flagellum protein export</keyword>
<dbReference type="InterPro" id="IPR053716">
    <property type="entry name" value="Flag_assembly_chemotaxis_eff"/>
</dbReference>
<dbReference type="NCBIfam" id="TIGR02473">
    <property type="entry name" value="flagell_FliJ"/>
    <property type="match status" value="1"/>
</dbReference>
<accession>A0A7C4RTF5</accession>
<evidence type="ECO:0000256" key="7">
    <source>
        <dbReference type="ARBA" id="ARBA00022795"/>
    </source>
</evidence>
<feature type="coiled-coil region" evidence="11">
    <location>
        <begin position="17"/>
        <end position="106"/>
    </location>
</feature>
<evidence type="ECO:0000256" key="9">
    <source>
        <dbReference type="ARBA" id="ARBA00023136"/>
    </source>
</evidence>
<reference evidence="12" key="1">
    <citation type="journal article" date="2020" name="mSystems">
        <title>Genome- and Community-Level Interaction Insights into Carbon Utilization and Element Cycling Functions of Hydrothermarchaeota in Hydrothermal Sediment.</title>
        <authorList>
            <person name="Zhou Z."/>
            <person name="Liu Y."/>
            <person name="Xu W."/>
            <person name="Pan J."/>
            <person name="Luo Z.H."/>
            <person name="Li M."/>
        </authorList>
    </citation>
    <scope>NUCLEOTIDE SEQUENCE [LARGE SCALE GENOMIC DNA]</scope>
    <source>
        <strain evidence="12">SpSt-477</strain>
    </source>
</reference>
<evidence type="ECO:0000256" key="5">
    <source>
        <dbReference type="ARBA" id="ARBA00022475"/>
    </source>
</evidence>
<dbReference type="InterPro" id="IPR012823">
    <property type="entry name" value="Flagell_FliJ"/>
</dbReference>
<sequence>MFVFHLEPVLKHRKHQEEHIQKEIAELQLQIEEHNKELQLLMDNMARCNAEIRRLQREGVTISEQLTYCQYIDNLKCSCRRIKMEIARLEGQREKKLQELMEALKRRKMIEKLKEKKNLCYLEELLRTEQKLLDEAAVCRYKVGSAVIAG</sequence>
<evidence type="ECO:0000256" key="4">
    <source>
        <dbReference type="ARBA" id="ARBA00022448"/>
    </source>
</evidence>
<evidence type="ECO:0000256" key="6">
    <source>
        <dbReference type="ARBA" id="ARBA00022500"/>
    </source>
</evidence>
<dbReference type="GO" id="GO:0044781">
    <property type="term" value="P:bacterial-type flagellum organization"/>
    <property type="evidence" value="ECO:0007669"/>
    <property type="project" value="UniProtKB-KW"/>
</dbReference>
<dbReference type="AlphaFoldDB" id="A0A7C4RTF5"/>
<keyword evidence="4" id="KW-0813">Transport</keyword>
<proteinExistence type="inferred from homology"/>
<dbReference type="Pfam" id="PF02050">
    <property type="entry name" value="FliJ"/>
    <property type="match status" value="1"/>
</dbReference>
<keyword evidence="7" id="KW-1005">Bacterial flagellum biogenesis</keyword>
<evidence type="ECO:0000256" key="10">
    <source>
        <dbReference type="ARBA" id="ARBA00023225"/>
    </source>
</evidence>
<keyword evidence="12" id="KW-0282">Flagellum</keyword>
<organism evidence="12">
    <name type="scientific">Desulfatirhabdium butyrativorans</name>
    <dbReference type="NCBI Taxonomy" id="340467"/>
    <lineage>
        <taxon>Bacteria</taxon>
        <taxon>Pseudomonadati</taxon>
        <taxon>Thermodesulfobacteriota</taxon>
        <taxon>Desulfobacteria</taxon>
        <taxon>Desulfobacterales</taxon>
        <taxon>Desulfatirhabdiaceae</taxon>
        <taxon>Desulfatirhabdium</taxon>
    </lineage>
</organism>
<keyword evidence="9" id="KW-0472">Membrane</keyword>
<evidence type="ECO:0000256" key="1">
    <source>
        <dbReference type="ARBA" id="ARBA00004413"/>
    </source>
</evidence>
<comment type="subcellular location">
    <subcellularLocation>
        <location evidence="1">Cell membrane</location>
        <topology evidence="1">Peripheral membrane protein</topology>
        <orientation evidence="1">Cytoplasmic side</orientation>
    </subcellularLocation>
</comment>
<dbReference type="GO" id="GO:0009288">
    <property type="term" value="C:bacterial-type flagellum"/>
    <property type="evidence" value="ECO:0007669"/>
    <property type="project" value="InterPro"/>
</dbReference>
<dbReference type="Gene3D" id="1.10.287.1700">
    <property type="match status" value="1"/>
</dbReference>
<keyword evidence="6" id="KW-0145">Chemotaxis</keyword>
<keyword evidence="5" id="KW-1003">Cell membrane</keyword>
<comment type="caution">
    <text evidence="12">The sequence shown here is derived from an EMBL/GenBank/DDBJ whole genome shotgun (WGS) entry which is preliminary data.</text>
</comment>
<gene>
    <name evidence="12" type="primary">fliJ</name>
    <name evidence="12" type="ORF">ENS29_12760</name>
</gene>
<keyword evidence="8" id="KW-0653">Protein transport</keyword>
<dbReference type="GO" id="GO:0071973">
    <property type="term" value="P:bacterial-type flagellum-dependent cell motility"/>
    <property type="evidence" value="ECO:0007669"/>
    <property type="project" value="InterPro"/>
</dbReference>
<evidence type="ECO:0000256" key="3">
    <source>
        <dbReference type="ARBA" id="ARBA00020392"/>
    </source>
</evidence>
<keyword evidence="12" id="KW-0969">Cilium</keyword>
<protein>
    <recommendedName>
        <fullName evidence="3">Flagellar FliJ protein</fullName>
    </recommendedName>
</protein>